<dbReference type="PANTHER" id="PTHR42711:SF5">
    <property type="entry name" value="ABC TRANSPORTER ATP-BINDING PROTEIN NATA"/>
    <property type="match status" value="1"/>
</dbReference>
<dbReference type="PROSITE" id="PS50893">
    <property type="entry name" value="ABC_TRANSPORTER_2"/>
    <property type="match status" value="1"/>
</dbReference>
<dbReference type="RefSeq" id="WP_340275781.1">
    <property type="nucleotide sequence ID" value="NZ_JBAKIA010000012.1"/>
</dbReference>
<dbReference type="PANTHER" id="PTHR42711">
    <property type="entry name" value="ABC TRANSPORTER ATP-BINDING PROTEIN"/>
    <property type="match status" value="1"/>
</dbReference>
<dbReference type="InterPro" id="IPR050763">
    <property type="entry name" value="ABC_transporter_ATP-binding"/>
</dbReference>
<evidence type="ECO:0000256" key="3">
    <source>
        <dbReference type="ARBA" id="ARBA00022458"/>
    </source>
</evidence>
<dbReference type="Gene3D" id="3.40.50.300">
    <property type="entry name" value="P-loop containing nucleotide triphosphate hydrolases"/>
    <property type="match status" value="1"/>
</dbReference>
<evidence type="ECO:0000256" key="5">
    <source>
        <dbReference type="ARBA" id="ARBA00022840"/>
    </source>
</evidence>
<dbReference type="InterPro" id="IPR003593">
    <property type="entry name" value="AAA+_ATPase"/>
</dbReference>
<evidence type="ECO:0000259" key="6">
    <source>
        <dbReference type="PROSITE" id="PS50893"/>
    </source>
</evidence>
<dbReference type="Proteomes" id="UP001385499">
    <property type="component" value="Unassembled WGS sequence"/>
</dbReference>
<evidence type="ECO:0000256" key="1">
    <source>
        <dbReference type="ARBA" id="ARBA00005417"/>
    </source>
</evidence>
<protein>
    <submittedName>
        <fullName evidence="7">ABC transporter ATP-binding protein</fullName>
    </submittedName>
</protein>
<sequence length="259" mass="28201">MSVFSVRNVSYSYGSKAALDDVTIDLEAGRFCALLGPNGAGKSTLFNLLTHLFVTRDGTIQIAGHDLRSHPRRALARLGVVFQQPTLDLDMSVARNLSYFAALQGLSGTHARARIDAVLDRLNMRERSGEKVRDLNGGHRRRMEIARALIHEPDVLLLDEPTVGLDASSRTAITDHVHDLAETGLLVFWATHLVDEIRLTDEVVVLSRGKVLAHEQAKNLAGEGSLIDAFLRLTGNETANGPVSLVDPDRSGIPERGSL</sequence>
<dbReference type="Pfam" id="PF00005">
    <property type="entry name" value="ABC_tran"/>
    <property type="match status" value="1"/>
</dbReference>
<dbReference type="InterPro" id="IPR003439">
    <property type="entry name" value="ABC_transporter-like_ATP-bd"/>
</dbReference>
<comment type="caution">
    <text evidence="7">The sequence shown here is derived from an EMBL/GenBank/DDBJ whole genome shotgun (WGS) entry which is preliminary data.</text>
</comment>
<keyword evidence="2" id="KW-0813">Transport</keyword>
<evidence type="ECO:0000313" key="7">
    <source>
        <dbReference type="EMBL" id="MEJ8475620.1"/>
    </source>
</evidence>
<dbReference type="GO" id="GO:0005524">
    <property type="term" value="F:ATP binding"/>
    <property type="evidence" value="ECO:0007669"/>
    <property type="project" value="UniProtKB-KW"/>
</dbReference>
<dbReference type="NCBIfam" id="TIGR03864">
    <property type="entry name" value="PQQ_ABC_ATP"/>
    <property type="match status" value="1"/>
</dbReference>
<dbReference type="InterPro" id="IPR022467">
    <property type="entry name" value="ABC_transprt_ATP-bd_su_PQQ"/>
</dbReference>
<keyword evidence="3" id="KW-0536">Nodulation</keyword>
<evidence type="ECO:0000256" key="2">
    <source>
        <dbReference type="ARBA" id="ARBA00022448"/>
    </source>
</evidence>
<evidence type="ECO:0000256" key="4">
    <source>
        <dbReference type="ARBA" id="ARBA00022741"/>
    </source>
</evidence>
<comment type="similarity">
    <text evidence="1">Belongs to the ABC transporter superfamily.</text>
</comment>
<gene>
    <name evidence="7" type="ORF">V6575_16125</name>
</gene>
<evidence type="ECO:0000313" key="8">
    <source>
        <dbReference type="Proteomes" id="UP001385499"/>
    </source>
</evidence>
<dbReference type="SMART" id="SM00382">
    <property type="entry name" value="AAA"/>
    <property type="match status" value="1"/>
</dbReference>
<dbReference type="InterPro" id="IPR027417">
    <property type="entry name" value="P-loop_NTPase"/>
</dbReference>
<keyword evidence="5 7" id="KW-0067">ATP-binding</keyword>
<keyword evidence="8" id="KW-1185">Reference proteome</keyword>
<proteinExistence type="inferred from homology"/>
<reference evidence="7 8" key="1">
    <citation type="submission" date="2024-02" db="EMBL/GenBank/DDBJ databases">
        <title>Roseibium algae sp. nov., isolated from marine alga (Grateloupia sp.), showing potential in myo-inositol conversion.</title>
        <authorList>
            <person name="Wang Y."/>
        </authorList>
    </citation>
    <scope>NUCLEOTIDE SEQUENCE [LARGE SCALE GENOMIC DNA]</scope>
    <source>
        <strain evidence="7 8">H3510</strain>
    </source>
</reference>
<accession>A0ABU8TPZ5</accession>
<feature type="domain" description="ABC transporter" evidence="6">
    <location>
        <begin position="4"/>
        <end position="233"/>
    </location>
</feature>
<dbReference type="EMBL" id="JBAKIA010000012">
    <property type="protein sequence ID" value="MEJ8475620.1"/>
    <property type="molecule type" value="Genomic_DNA"/>
</dbReference>
<organism evidence="7 8">
    <name type="scientific">Roseibium algae</name>
    <dbReference type="NCBI Taxonomy" id="3123038"/>
    <lineage>
        <taxon>Bacteria</taxon>
        <taxon>Pseudomonadati</taxon>
        <taxon>Pseudomonadota</taxon>
        <taxon>Alphaproteobacteria</taxon>
        <taxon>Hyphomicrobiales</taxon>
        <taxon>Stappiaceae</taxon>
        <taxon>Roseibium</taxon>
    </lineage>
</organism>
<dbReference type="SUPFAM" id="SSF52540">
    <property type="entry name" value="P-loop containing nucleoside triphosphate hydrolases"/>
    <property type="match status" value="1"/>
</dbReference>
<keyword evidence="4" id="KW-0547">Nucleotide-binding</keyword>
<name>A0ABU8TPZ5_9HYPH</name>